<gene>
    <name evidence="1" type="ORF">RWE15_06940</name>
</gene>
<dbReference type="Proteomes" id="UP001281447">
    <property type="component" value="Unassembled WGS sequence"/>
</dbReference>
<protein>
    <submittedName>
        <fullName evidence="1">Topology modulation protein</fullName>
    </submittedName>
</protein>
<evidence type="ECO:0000313" key="1">
    <source>
        <dbReference type="EMBL" id="MDY0394264.1"/>
    </source>
</evidence>
<dbReference type="InterPro" id="IPR052922">
    <property type="entry name" value="Cytidylate_Kinase-2"/>
</dbReference>
<name>A0ABU5C4W5_9BACI</name>
<keyword evidence="2" id="KW-1185">Reference proteome</keyword>
<comment type="caution">
    <text evidence="1">The sequence shown here is derived from an EMBL/GenBank/DDBJ whole genome shotgun (WGS) entry which is preliminary data.</text>
</comment>
<evidence type="ECO:0000313" key="2">
    <source>
        <dbReference type="Proteomes" id="UP001281447"/>
    </source>
</evidence>
<dbReference type="PANTHER" id="PTHR37816">
    <property type="entry name" value="YALI0E33011P"/>
    <property type="match status" value="1"/>
</dbReference>
<organism evidence="1 2">
    <name type="scientific">Tigheibacillus halophilus</name>
    <dbReference type="NCBI Taxonomy" id="361280"/>
    <lineage>
        <taxon>Bacteria</taxon>
        <taxon>Bacillati</taxon>
        <taxon>Bacillota</taxon>
        <taxon>Bacilli</taxon>
        <taxon>Bacillales</taxon>
        <taxon>Bacillaceae</taxon>
        <taxon>Tigheibacillus</taxon>
    </lineage>
</organism>
<accession>A0ABU5C4W5</accession>
<dbReference type="PANTHER" id="PTHR37816:SF3">
    <property type="entry name" value="MODULATES DNA TOPOLOGY"/>
    <property type="match status" value="1"/>
</dbReference>
<sequence length="175" mass="20497">MEKILVMGVSAGAGKSTFAKKLGSKLHIEVTHLDALFWKPGWIQTGMEEFASSQREIVHGRDRWIVEGNYTGTYEIRAEHADTIIYLELPLYICLYRVFKRWLKNRGKTRPDLGVGCPEKLDWEFISFICTTYYPRKRKMRKWLQSFQADGEGRAVYFLKGKKRINSFIENVHEQ</sequence>
<proteinExistence type="predicted"/>
<dbReference type="RefSeq" id="WP_390355052.1">
    <property type="nucleotide sequence ID" value="NZ_JBHUIZ010000006.1"/>
</dbReference>
<dbReference type="EMBL" id="JAWDIP010000003">
    <property type="protein sequence ID" value="MDY0394264.1"/>
    <property type="molecule type" value="Genomic_DNA"/>
</dbReference>
<reference evidence="1 2" key="1">
    <citation type="submission" date="2023-10" db="EMBL/GenBank/DDBJ databases">
        <title>Virgibacillus halophilus 5B73C genome.</title>
        <authorList>
            <person name="Miliotis G."/>
            <person name="Sengupta P."/>
            <person name="Hameed A."/>
            <person name="Chuvochina M."/>
            <person name="Mcdonagh F."/>
            <person name="Simpson A.C."/>
            <person name="Singh N.K."/>
            <person name="Rekha P.D."/>
            <person name="Raman K."/>
            <person name="Hugenholtz P."/>
            <person name="Venkateswaran K."/>
        </authorList>
    </citation>
    <scope>NUCLEOTIDE SEQUENCE [LARGE SCALE GENOMIC DNA]</scope>
    <source>
        <strain evidence="1 2">5B73C</strain>
    </source>
</reference>
<dbReference type="Gene3D" id="3.40.50.300">
    <property type="entry name" value="P-loop containing nucleotide triphosphate hydrolases"/>
    <property type="match status" value="1"/>
</dbReference>
<dbReference type="InterPro" id="IPR027417">
    <property type="entry name" value="P-loop_NTPase"/>
</dbReference>
<dbReference type="SUPFAM" id="SSF52540">
    <property type="entry name" value="P-loop containing nucleoside triphosphate hydrolases"/>
    <property type="match status" value="1"/>
</dbReference>